<reference evidence="2" key="1">
    <citation type="submission" date="2022-04" db="EMBL/GenBank/DDBJ databases">
        <title>A functionally conserved STORR gene fusion in Papaver species that diverged 16.8 million years ago.</title>
        <authorList>
            <person name="Catania T."/>
        </authorList>
    </citation>
    <scope>NUCLEOTIDE SEQUENCE</scope>
    <source>
        <strain evidence="2">S-188037</strain>
    </source>
</reference>
<sequence>VKKTSTKEWPSFLDIEGRAKLDAFEKYLQELPMSRSRSLMRFGDGDTSQICLDLEQ</sequence>
<keyword evidence="3" id="KW-1185">Reference proteome</keyword>
<feature type="domain" description="Spen paralogue and orthologue SPOC C-terminal" evidence="1">
    <location>
        <begin position="5"/>
        <end position="41"/>
    </location>
</feature>
<feature type="non-terminal residue" evidence="2">
    <location>
        <position position="1"/>
    </location>
</feature>
<dbReference type="Pfam" id="PF07744">
    <property type="entry name" value="SPOC"/>
    <property type="match status" value="1"/>
</dbReference>
<proteinExistence type="predicted"/>
<evidence type="ECO:0000259" key="1">
    <source>
        <dbReference type="Pfam" id="PF07744"/>
    </source>
</evidence>
<evidence type="ECO:0000313" key="3">
    <source>
        <dbReference type="Proteomes" id="UP001202328"/>
    </source>
</evidence>
<comment type="caution">
    <text evidence="2">The sequence shown here is derived from an EMBL/GenBank/DDBJ whole genome shotgun (WGS) entry which is preliminary data.</text>
</comment>
<gene>
    <name evidence="2" type="ORF">MKW98_030473</name>
</gene>
<protein>
    <recommendedName>
        <fullName evidence="1">Spen paralogue and orthologue SPOC C-terminal domain-containing protein</fullName>
    </recommendedName>
</protein>
<organism evidence="2 3">
    <name type="scientific">Papaver atlanticum</name>
    <dbReference type="NCBI Taxonomy" id="357466"/>
    <lineage>
        <taxon>Eukaryota</taxon>
        <taxon>Viridiplantae</taxon>
        <taxon>Streptophyta</taxon>
        <taxon>Embryophyta</taxon>
        <taxon>Tracheophyta</taxon>
        <taxon>Spermatophyta</taxon>
        <taxon>Magnoliopsida</taxon>
        <taxon>Ranunculales</taxon>
        <taxon>Papaveraceae</taxon>
        <taxon>Papaveroideae</taxon>
        <taxon>Papaver</taxon>
    </lineage>
</organism>
<feature type="non-terminal residue" evidence="2">
    <location>
        <position position="56"/>
    </location>
</feature>
<dbReference type="EMBL" id="JAJJMB010010902">
    <property type="protein sequence ID" value="KAI3905898.1"/>
    <property type="molecule type" value="Genomic_DNA"/>
</dbReference>
<accession>A0AAD4XD69</accession>
<name>A0AAD4XD69_9MAGN</name>
<dbReference type="Proteomes" id="UP001202328">
    <property type="component" value="Unassembled WGS sequence"/>
</dbReference>
<dbReference type="AlphaFoldDB" id="A0AAD4XD69"/>
<dbReference type="InterPro" id="IPR012921">
    <property type="entry name" value="SPOC_C"/>
</dbReference>
<evidence type="ECO:0000313" key="2">
    <source>
        <dbReference type="EMBL" id="KAI3905898.1"/>
    </source>
</evidence>